<dbReference type="EMBL" id="BLIR01000001">
    <property type="protein sequence ID" value="GFE37399.1"/>
    <property type="molecule type" value="Genomic_DNA"/>
</dbReference>
<feature type="compositionally biased region" description="Low complexity" evidence="1">
    <location>
        <begin position="45"/>
        <end position="63"/>
    </location>
</feature>
<dbReference type="AlphaFoldDB" id="A0A640UNW5"/>
<feature type="domain" description="YgjP-like metallopeptidase" evidence="2">
    <location>
        <begin position="145"/>
        <end position="205"/>
    </location>
</feature>
<evidence type="ECO:0000259" key="2">
    <source>
        <dbReference type="Pfam" id="PF01863"/>
    </source>
</evidence>
<accession>A0A640UNW5</accession>
<organism evidence="3 4">
    <name type="scientific">Streptomyces tubercidicus</name>
    <dbReference type="NCBI Taxonomy" id="47759"/>
    <lineage>
        <taxon>Bacteria</taxon>
        <taxon>Bacillati</taxon>
        <taxon>Actinomycetota</taxon>
        <taxon>Actinomycetes</taxon>
        <taxon>Kitasatosporales</taxon>
        <taxon>Streptomycetaceae</taxon>
        <taxon>Streptomyces</taxon>
    </lineage>
</organism>
<feature type="region of interest" description="Disordered" evidence="1">
    <location>
        <begin position="1"/>
        <end position="76"/>
    </location>
</feature>
<dbReference type="PANTHER" id="PTHR30399">
    <property type="entry name" value="UNCHARACTERIZED PROTEIN YGJP"/>
    <property type="match status" value="1"/>
</dbReference>
<dbReference type="Pfam" id="PF01863">
    <property type="entry name" value="YgjP-like"/>
    <property type="match status" value="1"/>
</dbReference>
<evidence type="ECO:0000313" key="3">
    <source>
        <dbReference type="EMBL" id="GFE37399.1"/>
    </source>
</evidence>
<evidence type="ECO:0000256" key="1">
    <source>
        <dbReference type="SAM" id="MobiDB-lite"/>
    </source>
</evidence>
<dbReference type="InterPro" id="IPR002725">
    <property type="entry name" value="YgjP-like_metallopeptidase"/>
</dbReference>
<dbReference type="PANTHER" id="PTHR30399:SF1">
    <property type="entry name" value="UTP PYROPHOSPHATASE"/>
    <property type="match status" value="1"/>
</dbReference>
<evidence type="ECO:0000313" key="4">
    <source>
        <dbReference type="Proteomes" id="UP000431826"/>
    </source>
</evidence>
<dbReference type="Proteomes" id="UP000431826">
    <property type="component" value="Unassembled WGS sequence"/>
</dbReference>
<dbReference type="InterPro" id="IPR053136">
    <property type="entry name" value="UTP_pyrophosphatase-like"/>
</dbReference>
<reference evidence="3 4" key="1">
    <citation type="submission" date="2019-12" db="EMBL/GenBank/DDBJ databases">
        <title>Whole genome shotgun sequence of Streptomyces tubercidicus NBRC 13090.</title>
        <authorList>
            <person name="Ichikawa N."/>
            <person name="Kimura A."/>
            <person name="Kitahashi Y."/>
            <person name="Komaki H."/>
            <person name="Tamura T."/>
        </authorList>
    </citation>
    <scope>NUCLEOTIDE SEQUENCE [LARGE SCALE GENOMIC DNA]</scope>
    <source>
        <strain evidence="3 4">NBRC 13090</strain>
    </source>
</reference>
<protein>
    <recommendedName>
        <fullName evidence="2">YgjP-like metallopeptidase domain-containing protein</fullName>
    </recommendedName>
</protein>
<sequence length="232" mass="25457">MEWFGGEPLHRAGLPAAPAGNVGRVPADPSAHGSGETPLRRAADTSRGAAPGPAARGSGTSAVEVRRSSRRRRTVSAYREGDRTVVLIPARMSEAEERRWVTVMLDKLAAQESKRILGDGELAERAERLSGQYLDGRARPASVRWVTNQNTRWGSCTPAEGSIRLSHRLQGMPEYVIDYVLLHELAHLLVPGHGPRFWRLLESYARTERARGYLEGVVAADRLPQLPVARGE</sequence>
<comment type="caution">
    <text evidence="3">The sequence shown here is derived from an EMBL/GenBank/DDBJ whole genome shotgun (WGS) entry which is preliminary data.</text>
</comment>
<proteinExistence type="predicted"/>
<keyword evidence="4" id="KW-1185">Reference proteome</keyword>
<dbReference type="CDD" id="cd07344">
    <property type="entry name" value="M48_yhfN_like"/>
    <property type="match status" value="1"/>
</dbReference>
<name>A0A640UNW5_9ACTN</name>
<dbReference type="Gene3D" id="3.30.2010.10">
    <property type="entry name" value="Metalloproteases ('zincins'), catalytic domain"/>
    <property type="match status" value="1"/>
</dbReference>
<gene>
    <name evidence="3" type="ORF">Stube_20720</name>
</gene>